<dbReference type="Pfam" id="PF16546">
    <property type="entry name" value="SGTA_dimer"/>
    <property type="match status" value="1"/>
</dbReference>
<dbReference type="FunFam" id="1.20.5.420:FF:000005">
    <property type="entry name" value="Hsc70 cochaperone (SGT), putative"/>
    <property type="match status" value="1"/>
</dbReference>
<reference evidence="8" key="2">
    <citation type="journal article" date="2020" name="Front. Microbiol.">
        <title>Phenotypic and Genetic Characterization of the Cheese Ripening Yeast Geotrichum candidum.</title>
        <authorList>
            <person name="Perkins V."/>
            <person name="Vignola S."/>
            <person name="Lessard M.H."/>
            <person name="Plante P.L."/>
            <person name="Corbeil J."/>
            <person name="Dugat-Bony E."/>
            <person name="Frenette M."/>
            <person name="Labrie S."/>
        </authorList>
    </citation>
    <scope>NUCLEOTIDE SEQUENCE</scope>
    <source>
        <strain evidence="8">LMA-70</strain>
    </source>
</reference>
<evidence type="ECO:0000256" key="4">
    <source>
        <dbReference type="PROSITE-ProRule" id="PRU00339"/>
    </source>
</evidence>
<dbReference type="EMBL" id="QQZK01000051">
    <property type="protein sequence ID" value="KAF5100109.1"/>
    <property type="molecule type" value="Genomic_DNA"/>
</dbReference>
<feature type="compositionally biased region" description="Basic and acidic residues" evidence="5">
    <location>
        <begin position="215"/>
        <end position="227"/>
    </location>
</feature>
<gene>
    <name evidence="7" type="ORF">BN980_GECA06s00164g</name>
    <name evidence="8" type="ORF">DV451_002683</name>
</gene>
<proteinExistence type="inferred from homology"/>
<keyword evidence="3 4" id="KW-0802">TPR repeat</keyword>
<dbReference type="GO" id="GO:0016020">
    <property type="term" value="C:membrane"/>
    <property type="evidence" value="ECO:0007669"/>
    <property type="project" value="TreeGrafter"/>
</dbReference>
<dbReference type="InterPro" id="IPR032374">
    <property type="entry name" value="SGTA_dimer"/>
</dbReference>
<evidence type="ECO:0000313" key="7">
    <source>
        <dbReference type="EMBL" id="CDO53815.1"/>
    </source>
</evidence>
<dbReference type="Proteomes" id="UP000242525">
    <property type="component" value="Unassembled WGS sequence"/>
</dbReference>
<dbReference type="Gene3D" id="1.20.5.420">
    <property type="entry name" value="Immunoglobulin FC, subunit C"/>
    <property type="match status" value="1"/>
</dbReference>
<dbReference type="GO" id="GO:0060090">
    <property type="term" value="F:molecular adaptor activity"/>
    <property type="evidence" value="ECO:0007669"/>
    <property type="project" value="TreeGrafter"/>
</dbReference>
<dbReference type="SUPFAM" id="SSF48452">
    <property type="entry name" value="TPR-like"/>
    <property type="match status" value="1"/>
</dbReference>
<name>A0A0J9XAG4_GEOCN</name>
<evidence type="ECO:0000256" key="5">
    <source>
        <dbReference type="SAM" id="MobiDB-lite"/>
    </source>
</evidence>
<feature type="region of interest" description="Disordered" evidence="5">
    <location>
        <begin position="215"/>
        <end position="242"/>
    </location>
</feature>
<dbReference type="OrthoDB" id="2335338at2759"/>
<keyword evidence="9" id="KW-1185">Reference proteome</keyword>
<comment type="similarity">
    <text evidence="1">Belongs to the SGT family.</text>
</comment>
<dbReference type="AlphaFoldDB" id="A0A0J9XAG4"/>
<dbReference type="Pfam" id="PF13181">
    <property type="entry name" value="TPR_8"/>
    <property type="match status" value="1"/>
</dbReference>
<evidence type="ECO:0000256" key="2">
    <source>
        <dbReference type="ARBA" id="ARBA00022737"/>
    </source>
</evidence>
<dbReference type="PANTHER" id="PTHR45831">
    <property type="entry name" value="LD24721P"/>
    <property type="match status" value="1"/>
</dbReference>
<dbReference type="PROSITE" id="PS50005">
    <property type="entry name" value="TPR"/>
    <property type="match status" value="3"/>
</dbReference>
<dbReference type="InterPro" id="IPR019734">
    <property type="entry name" value="TPR_rpt"/>
</dbReference>
<feature type="repeat" description="TPR" evidence="4">
    <location>
        <begin position="131"/>
        <end position="164"/>
    </location>
</feature>
<evidence type="ECO:0000256" key="1">
    <source>
        <dbReference type="ARBA" id="ARBA00008175"/>
    </source>
</evidence>
<dbReference type="Pfam" id="PF13432">
    <property type="entry name" value="TPR_16"/>
    <property type="match status" value="1"/>
</dbReference>
<dbReference type="EMBL" id="CCBN010000006">
    <property type="protein sequence ID" value="CDO53815.1"/>
    <property type="molecule type" value="Genomic_DNA"/>
</dbReference>
<reference evidence="7 9" key="1">
    <citation type="submission" date="2014-03" db="EMBL/GenBank/DDBJ databases">
        <authorList>
            <person name="Casaregola S."/>
        </authorList>
    </citation>
    <scope>NUCLEOTIDE SEQUENCE [LARGE SCALE GENOMIC DNA]</scope>
    <source>
        <strain evidence="7 9">CLIB 918</strain>
    </source>
</reference>
<reference evidence="8" key="3">
    <citation type="submission" date="2020-01" db="EMBL/GenBank/DDBJ databases">
        <authorList>
            <person name="Perkins V."/>
            <person name="Lessard M.-H."/>
            <person name="Dugat-Bony E."/>
            <person name="Frenette M."/>
            <person name="Labrie S."/>
        </authorList>
    </citation>
    <scope>NUCLEOTIDE SEQUENCE</scope>
    <source>
        <strain evidence="8">LMA-70</strain>
    </source>
</reference>
<evidence type="ECO:0000313" key="8">
    <source>
        <dbReference type="EMBL" id="KAF5100109.1"/>
    </source>
</evidence>
<accession>A0A0J9XAG4</accession>
<evidence type="ECO:0000256" key="3">
    <source>
        <dbReference type="ARBA" id="ARBA00022803"/>
    </source>
</evidence>
<dbReference type="FunFam" id="1.25.40.10:FF:000207">
    <property type="entry name" value="Small glutamine-rich tetratricopeptide repeat-containing protein"/>
    <property type="match status" value="1"/>
</dbReference>
<dbReference type="SMART" id="SM00028">
    <property type="entry name" value="TPR"/>
    <property type="match status" value="3"/>
</dbReference>
<keyword evidence="2" id="KW-0677">Repeat</keyword>
<comment type="caution">
    <text evidence="7">The sequence shown here is derived from an EMBL/GenBank/DDBJ whole genome shotgun (WGS) entry which is preliminary data.</text>
</comment>
<dbReference type="InterPro" id="IPR011990">
    <property type="entry name" value="TPR-like_helical_dom_sf"/>
</dbReference>
<dbReference type="Proteomes" id="UP000750522">
    <property type="component" value="Unassembled WGS sequence"/>
</dbReference>
<organism evidence="7 9">
    <name type="scientific">Geotrichum candidum</name>
    <name type="common">Oospora lactis</name>
    <name type="synonym">Dipodascus geotrichum</name>
    <dbReference type="NCBI Taxonomy" id="1173061"/>
    <lineage>
        <taxon>Eukaryota</taxon>
        <taxon>Fungi</taxon>
        <taxon>Dikarya</taxon>
        <taxon>Ascomycota</taxon>
        <taxon>Saccharomycotina</taxon>
        <taxon>Dipodascomycetes</taxon>
        <taxon>Dipodascales</taxon>
        <taxon>Dipodascaceae</taxon>
        <taxon>Geotrichum</taxon>
    </lineage>
</organism>
<evidence type="ECO:0000313" key="9">
    <source>
        <dbReference type="Proteomes" id="UP000242525"/>
    </source>
</evidence>
<feature type="repeat" description="TPR" evidence="4">
    <location>
        <begin position="97"/>
        <end position="130"/>
    </location>
</feature>
<dbReference type="PANTHER" id="PTHR45831:SF2">
    <property type="entry name" value="LD24721P"/>
    <property type="match status" value="1"/>
</dbReference>
<sequence length="335" mass="35398">MSLDQNKKDLALGIVDFLTTAVADGTISADDKDSVDVAIECLTEVFQISLDDKQKVYGNQDLLSIFSAFKKLQARKTDAAPVSQAKGTVSDEDKAKAEQFKLEGNRAIAQRDYTLAIEKYTQALALNPDNAIYLSNRAAAYSNNREHEKAVADAKKALELDPSYTKAYSRLGLAYYALGDAQASMDAYKKGLDSEGDSPSDAMKRGYETAKKRVEEQLDAGSEDKSAAVEPTAKSADAGASAGAGAGGFPGFPGLGGGAGGFPDLSALMNNPQIAQMAQNLMSNPGALSSLMNNPQIADMAKNMQGGNTPNFSEMMNNPALQDMAKNFMGGAGKK</sequence>
<dbReference type="STRING" id="1173061.A0A0J9XAG4"/>
<protein>
    <submittedName>
        <fullName evidence="7">Similar to Saccharomyces cerevisiae YOR007C SGT2 Glutamine-rich cytoplasmic cochaperone</fullName>
    </submittedName>
</protein>
<evidence type="ECO:0000259" key="6">
    <source>
        <dbReference type="Pfam" id="PF16546"/>
    </source>
</evidence>
<dbReference type="InterPro" id="IPR047150">
    <property type="entry name" value="SGT"/>
</dbReference>
<feature type="repeat" description="TPR" evidence="4">
    <location>
        <begin position="165"/>
        <end position="198"/>
    </location>
</feature>
<dbReference type="GO" id="GO:0072380">
    <property type="term" value="C:TRC complex"/>
    <property type="evidence" value="ECO:0007669"/>
    <property type="project" value="TreeGrafter"/>
</dbReference>
<dbReference type="GO" id="GO:0006620">
    <property type="term" value="P:post-translational protein targeting to endoplasmic reticulum membrane"/>
    <property type="evidence" value="ECO:0007669"/>
    <property type="project" value="TreeGrafter"/>
</dbReference>
<feature type="domain" description="SGTA homodimerisation" evidence="6">
    <location>
        <begin position="6"/>
        <end position="67"/>
    </location>
</feature>
<dbReference type="Gene3D" id="1.25.40.10">
    <property type="entry name" value="Tetratricopeptide repeat domain"/>
    <property type="match status" value="1"/>
</dbReference>